<evidence type="ECO:0000259" key="11">
    <source>
        <dbReference type="PROSITE" id="PS50119"/>
    </source>
</evidence>
<comment type="caution">
    <text evidence="13">The sequence shown here is derived from an EMBL/GenBank/DDBJ whole genome shotgun (WGS) entry which is preliminary data.</text>
</comment>
<evidence type="ECO:0000256" key="3">
    <source>
        <dbReference type="ARBA" id="ARBA00022771"/>
    </source>
</evidence>
<dbReference type="InterPro" id="IPR000315">
    <property type="entry name" value="Znf_B-box"/>
</dbReference>
<dbReference type="PROSITE" id="PS50119">
    <property type="entry name" value="ZF_BBOX"/>
    <property type="match status" value="1"/>
</dbReference>
<dbReference type="InterPro" id="IPR013083">
    <property type="entry name" value="Znf_RING/FYVE/PHD"/>
</dbReference>
<feature type="coiled-coil region" evidence="9">
    <location>
        <begin position="187"/>
        <end position="214"/>
    </location>
</feature>
<dbReference type="Proteomes" id="UP000812440">
    <property type="component" value="Unassembled WGS sequence"/>
</dbReference>
<dbReference type="SMART" id="SM00502">
    <property type="entry name" value="BBC"/>
    <property type="match status" value="1"/>
</dbReference>
<keyword evidence="2" id="KW-0479">Metal-binding</keyword>
<dbReference type="SMART" id="SM00184">
    <property type="entry name" value="RING"/>
    <property type="match status" value="1"/>
</dbReference>
<dbReference type="GO" id="GO:0008270">
    <property type="term" value="F:zinc ion binding"/>
    <property type="evidence" value="ECO:0007669"/>
    <property type="project" value="UniProtKB-KW"/>
</dbReference>
<dbReference type="InterPro" id="IPR027370">
    <property type="entry name" value="Znf-RING_euk"/>
</dbReference>
<evidence type="ECO:0000259" key="12">
    <source>
        <dbReference type="PROSITE" id="PS50188"/>
    </source>
</evidence>
<dbReference type="Gene3D" id="3.30.160.60">
    <property type="entry name" value="Classic Zinc Finger"/>
    <property type="match status" value="1"/>
</dbReference>
<dbReference type="CDD" id="cd12891">
    <property type="entry name" value="SPRY_PRY_C-I_2"/>
    <property type="match status" value="1"/>
</dbReference>
<keyword evidence="7 9" id="KW-0175">Coiled coil</keyword>
<dbReference type="PROSITE" id="PS50089">
    <property type="entry name" value="ZF_RING_2"/>
    <property type="match status" value="1"/>
</dbReference>
<evidence type="ECO:0000256" key="8">
    <source>
        <dbReference type="PROSITE-ProRule" id="PRU00024"/>
    </source>
</evidence>
<keyword evidence="14" id="KW-1185">Reference proteome</keyword>
<feature type="domain" description="RING-type" evidence="10">
    <location>
        <begin position="12"/>
        <end position="56"/>
    </location>
</feature>
<evidence type="ECO:0000259" key="10">
    <source>
        <dbReference type="PROSITE" id="PS50089"/>
    </source>
</evidence>
<dbReference type="Gene3D" id="3.30.40.10">
    <property type="entry name" value="Zinc/RING finger domain, C3HC4 (zinc finger)"/>
    <property type="match status" value="1"/>
</dbReference>
<reference evidence="13" key="1">
    <citation type="thesis" date="2020" institute="ProQuest LLC" country="789 East Eisenhower Parkway, Ann Arbor, MI, USA">
        <title>Comparative Genomics and Chromosome Evolution.</title>
        <authorList>
            <person name="Mudd A.B."/>
        </authorList>
    </citation>
    <scope>NUCLEOTIDE SEQUENCE</scope>
    <source>
        <strain evidence="13">Female2</strain>
        <tissue evidence="13">Blood</tissue>
    </source>
</reference>
<evidence type="ECO:0000313" key="14">
    <source>
        <dbReference type="Proteomes" id="UP000812440"/>
    </source>
</evidence>
<keyword evidence="1" id="KW-0399">Innate immunity</keyword>
<dbReference type="CDD" id="cd19769">
    <property type="entry name" value="Bbox2_TRIM16-like"/>
    <property type="match status" value="1"/>
</dbReference>
<evidence type="ECO:0000256" key="9">
    <source>
        <dbReference type="SAM" id="Coils"/>
    </source>
</evidence>
<dbReference type="Pfam" id="PF00643">
    <property type="entry name" value="zf-B_box"/>
    <property type="match status" value="1"/>
</dbReference>
<dbReference type="InterPro" id="IPR017907">
    <property type="entry name" value="Znf_RING_CS"/>
</dbReference>
<evidence type="ECO:0000256" key="6">
    <source>
        <dbReference type="ARBA" id="ARBA00022859"/>
    </source>
</evidence>
<dbReference type="PROSITE" id="PS00518">
    <property type="entry name" value="ZF_RING_1"/>
    <property type="match status" value="1"/>
</dbReference>
<evidence type="ECO:0000256" key="5">
    <source>
        <dbReference type="ARBA" id="ARBA00022833"/>
    </source>
</evidence>
<dbReference type="InterPro" id="IPR043136">
    <property type="entry name" value="B30.2/SPRY_sf"/>
</dbReference>
<dbReference type="Pfam" id="PF00622">
    <property type="entry name" value="SPRY"/>
    <property type="match status" value="1"/>
</dbReference>
<dbReference type="OrthoDB" id="6105938at2759"/>
<organism evidence="13 14">
    <name type="scientific">Hymenochirus boettgeri</name>
    <name type="common">Congo dwarf clawed frog</name>
    <dbReference type="NCBI Taxonomy" id="247094"/>
    <lineage>
        <taxon>Eukaryota</taxon>
        <taxon>Metazoa</taxon>
        <taxon>Chordata</taxon>
        <taxon>Craniata</taxon>
        <taxon>Vertebrata</taxon>
        <taxon>Euteleostomi</taxon>
        <taxon>Amphibia</taxon>
        <taxon>Batrachia</taxon>
        <taxon>Anura</taxon>
        <taxon>Pipoidea</taxon>
        <taxon>Pipidae</taxon>
        <taxon>Pipinae</taxon>
        <taxon>Hymenochirus</taxon>
    </lineage>
</organism>
<dbReference type="InterPro" id="IPR051051">
    <property type="entry name" value="E3_ubiq-ligase_TRIM/RNF"/>
</dbReference>
<dbReference type="InterPro" id="IPR003879">
    <property type="entry name" value="Butyrophylin_SPRY"/>
</dbReference>
<protein>
    <submittedName>
        <fullName evidence="13">Uncharacterized protein</fullName>
    </submittedName>
</protein>
<dbReference type="EMBL" id="JAACNH010016285">
    <property type="protein sequence ID" value="KAG8429006.1"/>
    <property type="molecule type" value="Genomic_DNA"/>
</dbReference>
<dbReference type="InterPro" id="IPR003877">
    <property type="entry name" value="SPRY_dom"/>
</dbReference>
<keyword evidence="3 8" id="KW-0863">Zinc-finger</keyword>
<dbReference type="Pfam" id="PF13445">
    <property type="entry name" value="zf-RING_UBOX"/>
    <property type="match status" value="1"/>
</dbReference>
<keyword evidence="6" id="KW-0391">Immunity</keyword>
<evidence type="ECO:0000256" key="7">
    <source>
        <dbReference type="ARBA" id="ARBA00023054"/>
    </source>
</evidence>
<name>A0A8T2IFP6_9PIPI</name>
<dbReference type="SMART" id="SM00449">
    <property type="entry name" value="SPRY"/>
    <property type="match status" value="1"/>
</dbReference>
<gene>
    <name evidence="13" type="ORF">GDO86_018570</name>
</gene>
<evidence type="ECO:0000256" key="2">
    <source>
        <dbReference type="ARBA" id="ARBA00022723"/>
    </source>
</evidence>
<dbReference type="PROSITE" id="PS50188">
    <property type="entry name" value="B302_SPRY"/>
    <property type="match status" value="1"/>
</dbReference>
<dbReference type="InterPro" id="IPR003649">
    <property type="entry name" value="Bbox_C"/>
</dbReference>
<dbReference type="SUPFAM" id="SSF49899">
    <property type="entry name" value="Concanavalin A-like lectins/glucanases"/>
    <property type="match status" value="1"/>
</dbReference>
<proteinExistence type="predicted"/>
<dbReference type="InterPro" id="IPR013320">
    <property type="entry name" value="ConA-like_dom_sf"/>
</dbReference>
<dbReference type="CDD" id="cd16597">
    <property type="entry name" value="RING-HC_TRIM25_C-IV"/>
    <property type="match status" value="1"/>
</dbReference>
<dbReference type="Gene3D" id="2.60.120.920">
    <property type="match status" value="1"/>
</dbReference>
<evidence type="ECO:0000313" key="13">
    <source>
        <dbReference type="EMBL" id="KAG8429006.1"/>
    </source>
</evidence>
<feature type="non-terminal residue" evidence="13">
    <location>
        <position position="562"/>
    </location>
</feature>
<dbReference type="SUPFAM" id="SSF57850">
    <property type="entry name" value="RING/U-box"/>
    <property type="match status" value="1"/>
</dbReference>
<dbReference type="InterPro" id="IPR001841">
    <property type="entry name" value="Znf_RING"/>
</dbReference>
<dbReference type="InterPro" id="IPR001870">
    <property type="entry name" value="B30.2/SPRY"/>
</dbReference>
<dbReference type="PRINTS" id="PR01407">
    <property type="entry name" value="BUTYPHLNCDUF"/>
</dbReference>
<dbReference type="SMART" id="SM00336">
    <property type="entry name" value="BBOX"/>
    <property type="match status" value="1"/>
</dbReference>
<feature type="domain" description="B box-type" evidence="11">
    <location>
        <begin position="131"/>
        <end position="172"/>
    </location>
</feature>
<evidence type="ECO:0000256" key="1">
    <source>
        <dbReference type="ARBA" id="ARBA00022588"/>
    </source>
</evidence>
<keyword evidence="5" id="KW-0862">Zinc</keyword>
<dbReference type="AlphaFoldDB" id="A0A8T2IFP6"/>
<keyword evidence="4" id="KW-0833">Ubl conjugation pathway</keyword>
<accession>A0A8T2IFP6</accession>
<dbReference type="SUPFAM" id="SSF57845">
    <property type="entry name" value="B-box zinc-binding domain"/>
    <property type="match status" value="1"/>
</dbReference>
<evidence type="ECO:0000256" key="4">
    <source>
        <dbReference type="ARBA" id="ARBA00022786"/>
    </source>
</evidence>
<dbReference type="GO" id="GO:0045087">
    <property type="term" value="P:innate immune response"/>
    <property type="evidence" value="ECO:0007669"/>
    <property type="project" value="UniProtKB-KW"/>
</dbReference>
<sequence length="562" mass="64136">MASSTLREELNCSICQEIYTEPVTLTCGHSFCLICITKTWDSQGDREGEYSCPECRDTYRRRPGIKRNLRLCNIVKCFHPNQSGEQDTGIFCTYCVHSPVPASKSCHLCETHLQVLSKSEEQVLTEPSASFGNRKCNVHKKFLEYYCCEDGACICVSCCLAEEHSGHQVKSVNEAFGEKMEKLSDFLQKLTLKRENTEKVLEDLQQQREEHKKATSVVDQITILFGDLKEQLAALESRVLSEIPKYEEQISNVFLDVTQQLGIEKDELSDKIHHTEELCKVTDPLTFLQAQKSSTYKCWEDEEAKMDTTMDDIDQILKSETLLTVFIDIVSMRSVNMETSSISKAQFVAGGEMEPQTPIDQTLVEDIKEMVELGLKYCNNPSDTSFPEPHLHKAPSLCLDECTAATNVNISYDRKLVTWSEVDLRNSHIERFQSGQVLSTNSFSSGHLYWDVETSNSGYWRIGVAYPGIQRRGKGYCIGDNKVSWCLYMLCGNYTVLHDGKEEDTCVMYTGNKTKRFRLFLDYEDGRLSFYQVMEQIKHVHTFYAAFKEPLHAAFWVSSGAW</sequence>
<dbReference type="PANTHER" id="PTHR25465:SF53">
    <property type="entry name" value="E3 UBIQUITIN_ISG15 LIGASE TRIM25-LIKE"/>
    <property type="match status" value="1"/>
</dbReference>
<dbReference type="PANTHER" id="PTHR25465">
    <property type="entry name" value="B-BOX DOMAIN CONTAINING"/>
    <property type="match status" value="1"/>
</dbReference>
<feature type="domain" description="B30.2/SPRY" evidence="12">
    <location>
        <begin position="376"/>
        <end position="562"/>
    </location>
</feature>